<dbReference type="GO" id="GO:0097255">
    <property type="term" value="C:R2TP complex"/>
    <property type="evidence" value="ECO:0007669"/>
    <property type="project" value="TreeGrafter"/>
</dbReference>
<name>A0A1C7NF19_9FUNG</name>
<keyword evidence="4" id="KW-1185">Reference proteome</keyword>
<dbReference type="InterPro" id="IPR050734">
    <property type="entry name" value="PIH1/Kintoun_subfamily"/>
</dbReference>
<dbReference type="GO" id="GO:0005737">
    <property type="term" value="C:cytoplasm"/>
    <property type="evidence" value="ECO:0007669"/>
    <property type="project" value="TreeGrafter"/>
</dbReference>
<dbReference type="GO" id="GO:0006364">
    <property type="term" value="P:rRNA processing"/>
    <property type="evidence" value="ECO:0007669"/>
    <property type="project" value="TreeGrafter"/>
</dbReference>
<dbReference type="Proteomes" id="UP000093000">
    <property type="component" value="Unassembled WGS sequence"/>
</dbReference>
<protein>
    <submittedName>
        <fullName evidence="3">PIH1 domain-containing protein 1</fullName>
    </submittedName>
</protein>
<dbReference type="STRING" id="101091.A0A1C7NF19"/>
<dbReference type="PANTHER" id="PTHR22997:SF0">
    <property type="entry name" value="PIH1 DOMAIN-CONTAINING PROTEIN 1"/>
    <property type="match status" value="1"/>
</dbReference>
<organism evidence="3 4">
    <name type="scientific">Choanephora cucurbitarum</name>
    <dbReference type="NCBI Taxonomy" id="101091"/>
    <lineage>
        <taxon>Eukaryota</taxon>
        <taxon>Fungi</taxon>
        <taxon>Fungi incertae sedis</taxon>
        <taxon>Mucoromycota</taxon>
        <taxon>Mucoromycotina</taxon>
        <taxon>Mucoromycetes</taxon>
        <taxon>Mucorales</taxon>
        <taxon>Mucorineae</taxon>
        <taxon>Choanephoraceae</taxon>
        <taxon>Choanephoroideae</taxon>
        <taxon>Choanephora</taxon>
    </lineage>
</organism>
<reference evidence="3 4" key="1">
    <citation type="submission" date="2016-03" db="EMBL/GenBank/DDBJ databases">
        <title>Choanephora cucurbitarum.</title>
        <authorList>
            <person name="Min B."/>
            <person name="Park H."/>
            <person name="Park J.-H."/>
            <person name="Shin H.-D."/>
            <person name="Choi I.-G."/>
        </authorList>
    </citation>
    <scope>NUCLEOTIDE SEQUENCE [LARGE SCALE GENOMIC DNA]</scope>
    <source>
        <strain evidence="3 4">KUS-F28377</strain>
    </source>
</reference>
<dbReference type="EMBL" id="LUGH01000208">
    <property type="protein sequence ID" value="OBZ87638.1"/>
    <property type="molecule type" value="Genomic_DNA"/>
</dbReference>
<evidence type="ECO:0000256" key="1">
    <source>
        <dbReference type="ARBA" id="ARBA00008511"/>
    </source>
</evidence>
<feature type="domain" description="PIH1 N-terminal" evidence="2">
    <location>
        <begin position="57"/>
        <end position="196"/>
    </location>
</feature>
<dbReference type="OrthoDB" id="5135119at2759"/>
<dbReference type="GO" id="GO:1990904">
    <property type="term" value="C:ribonucleoprotein complex"/>
    <property type="evidence" value="ECO:0007669"/>
    <property type="project" value="TreeGrafter"/>
</dbReference>
<evidence type="ECO:0000259" key="2">
    <source>
        <dbReference type="Pfam" id="PF08190"/>
    </source>
</evidence>
<comment type="similarity">
    <text evidence="1">Belongs to the PIH1 family.</text>
</comment>
<dbReference type="Pfam" id="PF08190">
    <property type="entry name" value="PIH1"/>
    <property type="match status" value="1"/>
</dbReference>
<sequence>MPTLELIEDDAPSFLLNKPKKDFDQLSKEEKKAWLDRLSSEVNPSQLEQLAAQVLNQDDTVNVQPQAGYVCKTRVVECQSNSKYAKGTLVYINICYAPEIPAPPIADEKEIERALNAEPGASYQVPLSMGQPRTHSNGALVMDACINTQPYLKSEKNLDFRLYLLELAMEYVEDIVAVSLSREFTMPSVPSIGKIPSRLLKIPAASPSLLVSNEKSKPQEHVMWPESGFLKMVIPIRDTHASSLAVDVTANQLILNGSSYDLSHPILVHDPNNKVEFYQKSRDLVVQLKLSSP</sequence>
<evidence type="ECO:0000313" key="4">
    <source>
        <dbReference type="Proteomes" id="UP000093000"/>
    </source>
</evidence>
<dbReference type="InParanoid" id="A0A1C7NF19"/>
<gene>
    <name evidence="3" type="primary">pih1d1</name>
    <name evidence="3" type="ORF">A0J61_04305</name>
</gene>
<accession>A0A1C7NF19</accession>
<dbReference type="InterPro" id="IPR012981">
    <property type="entry name" value="PIH1_N"/>
</dbReference>
<proteinExistence type="inferred from homology"/>
<evidence type="ECO:0000313" key="3">
    <source>
        <dbReference type="EMBL" id="OBZ87638.1"/>
    </source>
</evidence>
<dbReference type="GO" id="GO:0000492">
    <property type="term" value="P:box C/D snoRNP assembly"/>
    <property type="evidence" value="ECO:0007669"/>
    <property type="project" value="TreeGrafter"/>
</dbReference>
<dbReference type="AlphaFoldDB" id="A0A1C7NF19"/>
<dbReference type="PANTHER" id="PTHR22997">
    <property type="entry name" value="PIH1 DOMAIN-CONTAINING PROTEIN 1"/>
    <property type="match status" value="1"/>
</dbReference>
<comment type="caution">
    <text evidence="3">The sequence shown here is derived from an EMBL/GenBank/DDBJ whole genome shotgun (WGS) entry which is preliminary data.</text>
</comment>